<dbReference type="GO" id="GO:0003714">
    <property type="term" value="F:transcription corepressor activity"/>
    <property type="evidence" value="ECO:0007669"/>
    <property type="project" value="TreeGrafter"/>
</dbReference>
<keyword evidence="4 7" id="KW-0520">NAD</keyword>
<dbReference type="Gene3D" id="3.90.228.10">
    <property type="match status" value="1"/>
</dbReference>
<evidence type="ECO:0000256" key="7">
    <source>
        <dbReference type="RuleBase" id="RU362114"/>
    </source>
</evidence>
<feature type="domain" description="PARP catalytic" evidence="9">
    <location>
        <begin position="418"/>
        <end position="544"/>
    </location>
</feature>
<dbReference type="Pfam" id="PF01661">
    <property type="entry name" value="Macro"/>
    <property type="match status" value="1"/>
</dbReference>
<dbReference type="SMART" id="SM00506">
    <property type="entry name" value="A1pp"/>
    <property type="match status" value="1"/>
</dbReference>
<evidence type="ECO:0000259" key="9">
    <source>
        <dbReference type="PROSITE" id="PS51059"/>
    </source>
</evidence>
<dbReference type="PANTHER" id="PTHR14453:SF107">
    <property type="entry name" value="POLY [ADP-RIBOSE] POLYMERASE"/>
    <property type="match status" value="1"/>
</dbReference>
<dbReference type="InterPro" id="IPR052056">
    <property type="entry name" value="Mono-ARTD/PARP"/>
</dbReference>
<dbReference type="GO" id="GO:0005737">
    <property type="term" value="C:cytoplasm"/>
    <property type="evidence" value="ECO:0007669"/>
    <property type="project" value="TreeGrafter"/>
</dbReference>
<keyword evidence="12" id="KW-1185">Reference proteome</keyword>
<reference evidence="11 12" key="1">
    <citation type="submission" date="2019-04" db="EMBL/GenBank/DDBJ databases">
        <authorList>
            <consortium name="Wellcome Sanger Institute Data Sharing"/>
        </authorList>
    </citation>
    <scope>NUCLEOTIDE SEQUENCE [LARGE SCALE GENOMIC DNA]</scope>
</reference>
<feature type="region of interest" description="Disordered" evidence="8">
    <location>
        <begin position="209"/>
        <end position="229"/>
    </location>
</feature>
<dbReference type="InterPro" id="IPR012317">
    <property type="entry name" value="Poly(ADP-ribose)pol_cat_dom"/>
</dbReference>
<dbReference type="SUPFAM" id="SSF56399">
    <property type="entry name" value="ADP-ribosylation"/>
    <property type="match status" value="1"/>
</dbReference>
<reference evidence="11" key="2">
    <citation type="submission" date="2025-08" db="UniProtKB">
        <authorList>
            <consortium name="Ensembl"/>
        </authorList>
    </citation>
    <scope>IDENTIFICATION</scope>
</reference>
<dbReference type="GO" id="GO:0003950">
    <property type="term" value="F:NAD+ poly-ADP-ribosyltransferase activity"/>
    <property type="evidence" value="ECO:0007669"/>
    <property type="project" value="UniProtKB-UniRule"/>
</dbReference>
<dbReference type="OrthoDB" id="6133115at2759"/>
<dbReference type="PANTHER" id="PTHR14453">
    <property type="entry name" value="PARP/ZINC FINGER CCCH TYPE DOMAIN CONTAINING PROTEIN"/>
    <property type="match status" value="1"/>
</dbReference>
<dbReference type="PROSITE" id="PS51154">
    <property type="entry name" value="MACRO"/>
    <property type="match status" value="1"/>
</dbReference>
<dbReference type="SUPFAM" id="SSF117839">
    <property type="entry name" value="WWE domain"/>
    <property type="match status" value="1"/>
</dbReference>
<dbReference type="InterPro" id="IPR037197">
    <property type="entry name" value="WWE_dom_sf"/>
</dbReference>
<evidence type="ECO:0000259" key="10">
    <source>
        <dbReference type="PROSITE" id="PS51154"/>
    </source>
</evidence>
<evidence type="ECO:0000256" key="1">
    <source>
        <dbReference type="ARBA" id="ARBA00004123"/>
    </source>
</evidence>
<dbReference type="Pfam" id="PF00644">
    <property type="entry name" value="PARP"/>
    <property type="match status" value="1"/>
</dbReference>
<dbReference type="InterPro" id="IPR002589">
    <property type="entry name" value="Macro_dom"/>
</dbReference>
<evidence type="ECO:0000256" key="5">
    <source>
        <dbReference type="ARBA" id="ARBA00023242"/>
    </source>
</evidence>
<dbReference type="Gene3D" id="3.40.220.10">
    <property type="entry name" value="Leucine Aminopeptidase, subunit E, domain 1"/>
    <property type="match status" value="1"/>
</dbReference>
<evidence type="ECO:0000256" key="6">
    <source>
        <dbReference type="ARBA" id="ARBA00024347"/>
    </source>
</evidence>
<evidence type="ECO:0000256" key="2">
    <source>
        <dbReference type="ARBA" id="ARBA00022676"/>
    </source>
</evidence>
<name>A0A8C9V351_SCLFO</name>
<dbReference type="GO" id="GO:0070212">
    <property type="term" value="P:protein poly-ADP-ribosylation"/>
    <property type="evidence" value="ECO:0007669"/>
    <property type="project" value="TreeGrafter"/>
</dbReference>
<dbReference type="GO" id="GO:0010629">
    <property type="term" value="P:negative regulation of gene expression"/>
    <property type="evidence" value="ECO:0007669"/>
    <property type="project" value="TreeGrafter"/>
</dbReference>
<comment type="subcellular location">
    <subcellularLocation>
        <location evidence="1">Nucleus</location>
    </subcellularLocation>
</comment>
<dbReference type="InterPro" id="IPR043472">
    <property type="entry name" value="Macro_dom-like"/>
</dbReference>
<sequence length="544" mass="60478">MLLHMYQGLKQFVQDQSTSQTIFTSLITDMDDLTVAVREIQLELVFGDITDETTDVIVNTTDFANFDSGVCRDILDIAGGEIEKKLSARVGRGEILETEPGGLPIRALMHVNGEKNPGVIQSLAKKIVQRCELRGYTSVAIPAICAGKGALDPWIVADAILNGISNAMLVAPLQCLSTVRLVVTKINVFLEFKRYLQTHFGVVQSRKASRGKSQEVKTQPSPRPDLGPLWNLGQVHSSTKLLVIGLCNEAVASAMQKLKQAYEDHSYQQEMSVEELTTLTQEDIAELASKMAALGVQAEPDRTQSGVLFLRGLRNAVEQACHAVESTIRKNLSKEVQKQKQDEIYAQIAWCFQEVGSNWERFPPQANYLLEKGDVSGAVKDGKGMQWTVDWGKMEATNKSTNQVAKLKRLENLPDFSLPLNWDSMPNGQLFQTFILNPSSSEYQQVRREFKKVSKTIIKIERIQNIRLRQSYEVLKKQLEDKNGPSCGAMERVLFHGTTSAACDSIQRTGFSRSFAGQNATKYGVGVYFAVDASYSEHPTYSIP</sequence>
<dbReference type="Proteomes" id="UP000694397">
    <property type="component" value="Chromosome 11"/>
</dbReference>
<dbReference type="Gene3D" id="3.30.720.50">
    <property type="match status" value="1"/>
</dbReference>
<evidence type="ECO:0000256" key="4">
    <source>
        <dbReference type="ARBA" id="ARBA00023027"/>
    </source>
</evidence>
<evidence type="ECO:0000313" key="11">
    <source>
        <dbReference type="Ensembl" id="ENSSFOP00015019866.2"/>
    </source>
</evidence>
<dbReference type="GeneTree" id="ENSGT00940000154311"/>
<dbReference type="EC" id="2.4.2.-" evidence="7"/>
<evidence type="ECO:0000313" key="12">
    <source>
        <dbReference type="Proteomes" id="UP000694397"/>
    </source>
</evidence>
<accession>A0A8C9V351</accession>
<dbReference type="PROSITE" id="PS51059">
    <property type="entry name" value="PARP_CATALYTIC"/>
    <property type="match status" value="1"/>
</dbReference>
<dbReference type="GO" id="GO:1990404">
    <property type="term" value="F:NAD+-protein mono-ADP-ribosyltransferase activity"/>
    <property type="evidence" value="ECO:0007669"/>
    <property type="project" value="TreeGrafter"/>
</dbReference>
<evidence type="ECO:0000256" key="8">
    <source>
        <dbReference type="SAM" id="MobiDB-lite"/>
    </source>
</evidence>
<evidence type="ECO:0000256" key="3">
    <source>
        <dbReference type="ARBA" id="ARBA00022679"/>
    </source>
</evidence>
<comment type="similarity">
    <text evidence="6">Belongs to the ARTD/PARP family.</text>
</comment>
<keyword evidence="5" id="KW-0539">Nucleus</keyword>
<organism evidence="11 12">
    <name type="scientific">Scleropages formosus</name>
    <name type="common">Asian bonytongue</name>
    <name type="synonym">Osteoglossum formosum</name>
    <dbReference type="NCBI Taxonomy" id="113540"/>
    <lineage>
        <taxon>Eukaryota</taxon>
        <taxon>Metazoa</taxon>
        <taxon>Chordata</taxon>
        <taxon>Craniata</taxon>
        <taxon>Vertebrata</taxon>
        <taxon>Euteleostomi</taxon>
        <taxon>Actinopterygii</taxon>
        <taxon>Neopterygii</taxon>
        <taxon>Teleostei</taxon>
        <taxon>Osteoglossocephala</taxon>
        <taxon>Osteoglossomorpha</taxon>
        <taxon>Osteoglossiformes</taxon>
        <taxon>Osteoglossidae</taxon>
        <taxon>Scleropages</taxon>
    </lineage>
</organism>
<reference evidence="11" key="3">
    <citation type="submission" date="2025-09" db="UniProtKB">
        <authorList>
            <consortium name="Ensembl"/>
        </authorList>
    </citation>
    <scope>IDENTIFICATION</scope>
</reference>
<proteinExistence type="inferred from homology"/>
<keyword evidence="3 7" id="KW-0808">Transferase</keyword>
<protein>
    <recommendedName>
        <fullName evidence="7">Poly [ADP-ribose] polymerase</fullName>
        <shortName evidence="7">PARP</shortName>
        <ecNumber evidence="7">2.4.2.-</ecNumber>
    </recommendedName>
</protein>
<keyword evidence="2 7" id="KW-0328">Glycosyltransferase</keyword>
<dbReference type="AlphaFoldDB" id="A0A8C9V351"/>
<dbReference type="SUPFAM" id="SSF52949">
    <property type="entry name" value="Macro domain-like"/>
    <property type="match status" value="1"/>
</dbReference>
<dbReference type="GO" id="GO:0005634">
    <property type="term" value="C:nucleus"/>
    <property type="evidence" value="ECO:0007669"/>
    <property type="project" value="UniProtKB-SubCell"/>
</dbReference>
<dbReference type="Ensembl" id="ENSSFOT00015020094.2">
    <property type="protein sequence ID" value="ENSSFOP00015019866.2"/>
    <property type="gene ID" value="ENSSFOG00015012771.2"/>
</dbReference>
<feature type="domain" description="Macro" evidence="10">
    <location>
        <begin position="29"/>
        <end position="200"/>
    </location>
</feature>